<dbReference type="GO" id="GO:0016757">
    <property type="term" value="F:glycosyltransferase activity"/>
    <property type="evidence" value="ECO:0007669"/>
    <property type="project" value="UniProtKB-KW"/>
</dbReference>
<evidence type="ECO:0000313" key="1">
    <source>
        <dbReference type="EMBL" id="XBT92357.1"/>
    </source>
</evidence>
<keyword evidence="1" id="KW-0808">Transferase</keyword>
<dbReference type="CDD" id="cd03801">
    <property type="entry name" value="GT4_PimA-like"/>
    <property type="match status" value="1"/>
</dbReference>
<dbReference type="Gene3D" id="3.40.50.2000">
    <property type="entry name" value="Glycogen Phosphorylase B"/>
    <property type="match status" value="2"/>
</dbReference>
<dbReference type="EC" id="2.4.-.-" evidence="1"/>
<keyword evidence="1" id="KW-0328">Glycosyltransferase</keyword>
<sequence length="401" mass="44399">MKVIFINYGIFNSNSGGHVAYFANSISRYVEEVMVIGQGDEAALAEYGHRRFRVAQFPDPADSIPAEILEFAASGETIIHAWTPRGNVIQLVDRLARESGAPYVVHLEDNEELLLAANLGMSVDTLNNMDSRSLDKIVPLHLSHPRKAAAFLSQAVGVTMIVSALDKFRPNAVPGHVLEPGVDDETFAPNLSSARRETLREELYIDKDAIAIAYHGNIHSANVAEVFSLYSAVLILRRRGHNVVLIRAGRDFVDNVDPSFAYLKGEWVINLGFLDRARLIEVLKLADIFVQPGAPGEFNDYRLPSKIPEFLSLGKPVLLPKTNIGHRLIDGQNALLLGRGDGMDIANRIEELIRAPERGEAIGKGGRDFARKELNWDVNARALQEFYQFVLLRSNELALKG</sequence>
<reference evidence="1" key="1">
    <citation type="submission" date="2024-06" db="EMBL/GenBank/DDBJ databases">
        <authorList>
            <person name="Li T."/>
            <person name="Gao R."/>
        </authorList>
    </citation>
    <scope>NUCLEOTIDE SEQUENCE</scope>
    <source>
        <strain evidence="1">ZPR3</strain>
    </source>
</reference>
<dbReference type="EMBL" id="CP157960">
    <property type="protein sequence ID" value="XBT92357.1"/>
    <property type="molecule type" value="Genomic_DNA"/>
</dbReference>
<proteinExistence type="predicted"/>
<organism evidence="1">
    <name type="scientific">Rhizobium sp. ZPR3</name>
    <dbReference type="NCBI Taxonomy" id="3158967"/>
    <lineage>
        <taxon>Bacteria</taxon>
        <taxon>Pseudomonadati</taxon>
        <taxon>Pseudomonadota</taxon>
        <taxon>Alphaproteobacteria</taxon>
        <taxon>Hyphomicrobiales</taxon>
        <taxon>Rhizobiaceae</taxon>
        <taxon>Rhizobium/Agrobacterium group</taxon>
        <taxon>Rhizobium</taxon>
    </lineage>
</organism>
<accession>A0AAU7RQA3</accession>
<dbReference type="SUPFAM" id="SSF53756">
    <property type="entry name" value="UDP-Glycosyltransferase/glycogen phosphorylase"/>
    <property type="match status" value="1"/>
</dbReference>
<protein>
    <submittedName>
        <fullName evidence="1">Glycosyltransferase family 4 protein</fullName>
        <ecNumber evidence="1">2.4.-.-</ecNumber>
    </submittedName>
</protein>
<dbReference type="Pfam" id="PF13692">
    <property type="entry name" value="Glyco_trans_1_4"/>
    <property type="match status" value="1"/>
</dbReference>
<dbReference type="RefSeq" id="WP_349956726.1">
    <property type="nucleotide sequence ID" value="NZ_CP157960.1"/>
</dbReference>
<name>A0AAU7RQA3_9HYPH</name>
<dbReference type="PANTHER" id="PTHR12526">
    <property type="entry name" value="GLYCOSYLTRANSFERASE"/>
    <property type="match status" value="1"/>
</dbReference>
<gene>
    <name evidence="1" type="ORF">ABM479_16480</name>
</gene>
<dbReference type="AlphaFoldDB" id="A0AAU7RQA3"/>